<evidence type="ECO:0000313" key="2">
    <source>
        <dbReference type="Proteomes" id="UP001152799"/>
    </source>
</evidence>
<evidence type="ECO:0000313" key="1">
    <source>
        <dbReference type="EMBL" id="CAG9764563.1"/>
    </source>
</evidence>
<dbReference type="AlphaFoldDB" id="A0A9N9QN13"/>
<organism evidence="1 2">
    <name type="scientific">Ceutorhynchus assimilis</name>
    <name type="common">cabbage seed weevil</name>
    <dbReference type="NCBI Taxonomy" id="467358"/>
    <lineage>
        <taxon>Eukaryota</taxon>
        <taxon>Metazoa</taxon>
        <taxon>Ecdysozoa</taxon>
        <taxon>Arthropoda</taxon>
        <taxon>Hexapoda</taxon>
        <taxon>Insecta</taxon>
        <taxon>Pterygota</taxon>
        <taxon>Neoptera</taxon>
        <taxon>Endopterygota</taxon>
        <taxon>Coleoptera</taxon>
        <taxon>Polyphaga</taxon>
        <taxon>Cucujiformia</taxon>
        <taxon>Curculionidae</taxon>
        <taxon>Ceutorhynchinae</taxon>
        <taxon>Ceutorhynchus</taxon>
    </lineage>
</organism>
<gene>
    <name evidence="1" type="ORF">CEUTPL_LOCUS5200</name>
</gene>
<dbReference type="EMBL" id="OU892278">
    <property type="protein sequence ID" value="CAG9764563.1"/>
    <property type="molecule type" value="Genomic_DNA"/>
</dbReference>
<accession>A0A9N9QN13</accession>
<reference evidence="1" key="1">
    <citation type="submission" date="2022-01" db="EMBL/GenBank/DDBJ databases">
        <authorList>
            <person name="King R."/>
        </authorList>
    </citation>
    <scope>NUCLEOTIDE SEQUENCE</scope>
</reference>
<dbReference type="Proteomes" id="UP001152799">
    <property type="component" value="Chromosome 2"/>
</dbReference>
<dbReference type="PANTHER" id="PTHR10773:SF19">
    <property type="match status" value="1"/>
</dbReference>
<dbReference type="PANTHER" id="PTHR10773">
    <property type="entry name" value="DNA-DIRECTED RNA POLYMERASES I, II, AND III SUBUNIT RPABC2"/>
    <property type="match status" value="1"/>
</dbReference>
<proteinExistence type="predicted"/>
<keyword evidence="2" id="KW-1185">Reference proteome</keyword>
<name>A0A9N9QN13_9CUCU</name>
<sequence>MTGNGNMVIKCPTKQEVEELKRAAENALENRYEITTTKMMKPKVKIPGYEGSKPMEDIEECIRKQNNWILESDELRITYVKKKRNSAATILAECSASLFHKFMEQYTGSFRKSTSDGNKQEKGGIVRFDKRVGALHYANLKQKDEFMRASALAHIQKFPKMESLFCRKWTSKEYLHPDLNVKQMFNLYQEESLEQPKCSYHTYPRVFESLNLSFHHSRKDQCSLCLSDREGDANQKLELQDAYTANVAEKNTVCKKKEDAKEMSKNNPASIAAAVFDMQQVIQLP</sequence>
<protein>
    <submittedName>
        <fullName evidence="1">Uncharacterized protein</fullName>
    </submittedName>
</protein>
<dbReference type="OrthoDB" id="10004596at2759"/>